<reference evidence="1 2" key="1">
    <citation type="journal article" date="2016" name="Nat. Commun.">
        <title>Thousands of microbial genomes shed light on interconnected biogeochemical processes in an aquifer system.</title>
        <authorList>
            <person name="Anantharaman K."/>
            <person name="Brown C.T."/>
            <person name="Hug L.A."/>
            <person name="Sharon I."/>
            <person name="Castelle C.J."/>
            <person name="Probst A.J."/>
            <person name="Thomas B.C."/>
            <person name="Singh A."/>
            <person name="Wilkins M.J."/>
            <person name="Karaoz U."/>
            <person name="Brodie E.L."/>
            <person name="Williams K.H."/>
            <person name="Hubbard S.S."/>
            <person name="Banfield J.F."/>
        </authorList>
    </citation>
    <scope>NUCLEOTIDE SEQUENCE [LARGE SCALE GENOMIC DNA]</scope>
</reference>
<comment type="caution">
    <text evidence="1">The sequence shown here is derived from an EMBL/GenBank/DDBJ whole genome shotgun (WGS) entry which is preliminary data.</text>
</comment>
<dbReference type="EMBL" id="MHOP01000025">
    <property type="protein sequence ID" value="OGZ65237.1"/>
    <property type="molecule type" value="Genomic_DNA"/>
</dbReference>
<evidence type="ECO:0000313" key="2">
    <source>
        <dbReference type="Proteomes" id="UP000178774"/>
    </source>
</evidence>
<gene>
    <name evidence="1" type="ORF">A2822_03755</name>
</gene>
<proteinExistence type="predicted"/>
<organism evidence="1 2">
    <name type="scientific">Candidatus Staskawiczbacteria bacterium RIFCSPHIGHO2_01_FULL_41_41</name>
    <dbReference type="NCBI Taxonomy" id="1802203"/>
    <lineage>
        <taxon>Bacteria</taxon>
        <taxon>Candidatus Staskawicziibacteriota</taxon>
    </lineage>
</organism>
<accession>A0A1G2HRY2</accession>
<name>A0A1G2HRY2_9BACT</name>
<dbReference type="Proteomes" id="UP000178774">
    <property type="component" value="Unassembled WGS sequence"/>
</dbReference>
<evidence type="ECO:0000313" key="1">
    <source>
        <dbReference type="EMBL" id="OGZ65237.1"/>
    </source>
</evidence>
<sequence>MKYILSVDGVSVEALFNKFEGAENAKRFLRGELVVVEASFLQQLQQASLPPLDNSALYETLGMKDQYAKAMEGKKMPAQDPNLWDLLVLPEVTCNLIMAKFQGLGLATSDWCRDWDASLDPKYEGPKEEGPYLLGFTRSLTGEPSNESANQRWKKFQDGVEGYNDPILRDGLLLDLGVYLATGKKQLLNLEKLTRTRSRFRYGYVAVFDANPGGVLVNGDGPDYAYPFARVRPAVSRQLEPSGAKA</sequence>
<protein>
    <submittedName>
        <fullName evidence="1">Uncharacterized protein</fullName>
    </submittedName>
</protein>
<dbReference type="AlphaFoldDB" id="A0A1G2HRY2"/>